<dbReference type="InterPro" id="IPR026960">
    <property type="entry name" value="RVT-Znf"/>
</dbReference>
<evidence type="ECO:0000313" key="2">
    <source>
        <dbReference type="EMBL" id="MCH80584.1"/>
    </source>
</evidence>
<dbReference type="EMBL" id="LXQA010001220">
    <property type="protein sequence ID" value="MCH80584.1"/>
    <property type="molecule type" value="Genomic_DNA"/>
</dbReference>
<evidence type="ECO:0000259" key="1">
    <source>
        <dbReference type="Pfam" id="PF13966"/>
    </source>
</evidence>
<feature type="domain" description="Reverse transcriptase zinc-binding" evidence="1">
    <location>
        <begin position="2"/>
        <end position="47"/>
    </location>
</feature>
<gene>
    <name evidence="2" type="ORF">A2U01_0001354</name>
</gene>
<proteinExistence type="predicted"/>
<comment type="caution">
    <text evidence="2">The sequence shown here is derived from an EMBL/GenBank/DDBJ whole genome shotgun (WGS) entry which is preliminary data.</text>
</comment>
<sequence length="98" mass="11459">MVRGGLPTRDRLQQKWVPCTDLCPHCETTYENEWHLFISCTKAREVWLRADLWEVVRSLTATAVGFVELIFSALTTLEGERKQDFVMIYIMVFMETAE</sequence>
<name>A0A392M1V9_9FABA</name>
<dbReference type="AlphaFoldDB" id="A0A392M1V9"/>
<accession>A0A392M1V9</accession>
<reference evidence="2 3" key="1">
    <citation type="journal article" date="2018" name="Front. Plant Sci.">
        <title>Red Clover (Trifolium pratense) and Zigzag Clover (T. medium) - A Picture of Genomic Similarities and Differences.</title>
        <authorList>
            <person name="Dluhosova J."/>
            <person name="Istvanek J."/>
            <person name="Nedelnik J."/>
            <person name="Repkova J."/>
        </authorList>
    </citation>
    <scope>NUCLEOTIDE SEQUENCE [LARGE SCALE GENOMIC DNA]</scope>
    <source>
        <strain evidence="3">cv. 10/8</strain>
        <tissue evidence="2">Leaf</tissue>
    </source>
</reference>
<organism evidence="2 3">
    <name type="scientific">Trifolium medium</name>
    <dbReference type="NCBI Taxonomy" id="97028"/>
    <lineage>
        <taxon>Eukaryota</taxon>
        <taxon>Viridiplantae</taxon>
        <taxon>Streptophyta</taxon>
        <taxon>Embryophyta</taxon>
        <taxon>Tracheophyta</taxon>
        <taxon>Spermatophyta</taxon>
        <taxon>Magnoliopsida</taxon>
        <taxon>eudicotyledons</taxon>
        <taxon>Gunneridae</taxon>
        <taxon>Pentapetalae</taxon>
        <taxon>rosids</taxon>
        <taxon>fabids</taxon>
        <taxon>Fabales</taxon>
        <taxon>Fabaceae</taxon>
        <taxon>Papilionoideae</taxon>
        <taxon>50 kb inversion clade</taxon>
        <taxon>NPAAA clade</taxon>
        <taxon>Hologalegina</taxon>
        <taxon>IRL clade</taxon>
        <taxon>Trifolieae</taxon>
        <taxon>Trifolium</taxon>
    </lineage>
</organism>
<dbReference type="Pfam" id="PF13966">
    <property type="entry name" value="zf-RVT"/>
    <property type="match status" value="1"/>
</dbReference>
<keyword evidence="3" id="KW-1185">Reference proteome</keyword>
<protein>
    <submittedName>
        <fullName evidence="2">BZIP-like protein</fullName>
    </submittedName>
</protein>
<dbReference type="Proteomes" id="UP000265520">
    <property type="component" value="Unassembled WGS sequence"/>
</dbReference>
<evidence type="ECO:0000313" key="3">
    <source>
        <dbReference type="Proteomes" id="UP000265520"/>
    </source>
</evidence>